<comment type="caution">
    <text evidence="1">The sequence shown here is derived from an EMBL/GenBank/DDBJ whole genome shotgun (WGS) entry which is preliminary data.</text>
</comment>
<protein>
    <submittedName>
        <fullName evidence="1">Uncharacterized protein</fullName>
    </submittedName>
</protein>
<dbReference type="EMBL" id="JASBWU010000013">
    <property type="protein sequence ID" value="KAJ9116893.1"/>
    <property type="molecule type" value="Genomic_DNA"/>
</dbReference>
<evidence type="ECO:0000313" key="2">
    <source>
        <dbReference type="Proteomes" id="UP001243375"/>
    </source>
</evidence>
<organism evidence="1 2">
    <name type="scientific">Naganishia vaughanmartiniae</name>
    <dbReference type="NCBI Taxonomy" id="1424756"/>
    <lineage>
        <taxon>Eukaryota</taxon>
        <taxon>Fungi</taxon>
        <taxon>Dikarya</taxon>
        <taxon>Basidiomycota</taxon>
        <taxon>Agaricomycotina</taxon>
        <taxon>Tremellomycetes</taxon>
        <taxon>Filobasidiales</taxon>
        <taxon>Filobasidiaceae</taxon>
        <taxon>Naganishia</taxon>
    </lineage>
</organism>
<name>A0ACC2WZF5_9TREE</name>
<sequence>MARGPKGKKVAKAPSAPTFNAKDASINRINTYEDTLEEGGVDEFMHNRDKISLAPERVADDEEDFIGNQGEEVFGLNLPDEAVEDHHEDEYDEEEEEAPTPKTRKSKPADDKSKKGRYAKESDDDESLGFTDEESESDEDEDRAEESWGRQYYAKPSNRYARDAEDDDYDSDKELTKNLYAQESEALQKNIRRSMKGDEDFGLEEIDEEAPAHPDAVKFILDRAQPTKKSTAPAPPANADPSKLIHHLAVNEPVKLALARDFPLVVRKLQKTERGIKKMQQDAAIAAKQGGMPQLNQGLGWLHYQSLLTYATMLAFYLHLAALPEDQRPDFATHPILPRLAQLKEGVSMLEDLDFDAASIDEEDEESDDGDEEAEGLEDEDDEDLANGKAELIGRLVGSTGMDWDDADNLWQGGELEEHELEDLVQDAQDDLSDDDLDLDDDEEEEDEEEIPAPKPKSSKKEKKDKSNKKSKFALDEPEFEPAGKNKKSAAGSRQDENDEYGDLTVLSATDSADKSAKKRSLRFHTSKIAATSARRAAARDALLGGDDDVPYKSKQAARDAVLRRNSAAGDGGEDLDGSDWSEKDRKRAREVMEAEEAVEADDGYYELVKKRKTEAKHSRKEEYDATAAQAIAAQRQDEAEEASSGPRALTRSIEKNRGLTPHRKKSTRNPRVKKREQYEKAKLKVSSQRAVYKGGQSALAGSYSGEKSGISLASKSRRF</sequence>
<keyword evidence="2" id="KW-1185">Reference proteome</keyword>
<reference evidence="1" key="1">
    <citation type="submission" date="2023-04" db="EMBL/GenBank/DDBJ databases">
        <title>Draft Genome sequencing of Naganishia species isolated from polar environments using Oxford Nanopore Technology.</title>
        <authorList>
            <person name="Leo P."/>
            <person name="Venkateswaran K."/>
        </authorList>
    </citation>
    <scope>NUCLEOTIDE SEQUENCE</scope>
    <source>
        <strain evidence="1">MNA-CCFEE 5425</strain>
    </source>
</reference>
<proteinExistence type="predicted"/>
<accession>A0ACC2WZF5</accession>
<gene>
    <name evidence="1" type="ORF">QFC22_004550</name>
</gene>
<evidence type="ECO:0000313" key="1">
    <source>
        <dbReference type="EMBL" id="KAJ9116893.1"/>
    </source>
</evidence>
<dbReference type="Proteomes" id="UP001243375">
    <property type="component" value="Unassembled WGS sequence"/>
</dbReference>